<dbReference type="GO" id="GO:0008840">
    <property type="term" value="F:4-hydroxy-tetrahydrodipicolinate synthase activity"/>
    <property type="evidence" value="ECO:0007669"/>
    <property type="project" value="UniProtKB-EC"/>
</dbReference>
<dbReference type="EC" id="4.3.3.7" evidence="5"/>
<dbReference type="PIRSF" id="PIRSF001365">
    <property type="entry name" value="DHDPS"/>
    <property type="match status" value="1"/>
</dbReference>
<dbReference type="PANTHER" id="PTHR12128">
    <property type="entry name" value="DIHYDRODIPICOLINATE SYNTHASE"/>
    <property type="match status" value="1"/>
</dbReference>
<evidence type="ECO:0000256" key="3">
    <source>
        <dbReference type="PIRNR" id="PIRNR001365"/>
    </source>
</evidence>
<dbReference type="RefSeq" id="WP_081870970.1">
    <property type="nucleotide sequence ID" value="NZ_CP003984.1"/>
</dbReference>
<dbReference type="Pfam" id="PF00701">
    <property type="entry name" value="DHDPS"/>
    <property type="match status" value="1"/>
</dbReference>
<dbReference type="InterPro" id="IPR013785">
    <property type="entry name" value="Aldolase_TIM"/>
</dbReference>
<evidence type="ECO:0000256" key="1">
    <source>
        <dbReference type="ARBA" id="ARBA00007592"/>
    </source>
</evidence>
<accession>A0AAN0VJ63</accession>
<dbReference type="CDD" id="cd00408">
    <property type="entry name" value="DHDPS-like"/>
    <property type="match status" value="1"/>
</dbReference>
<proteinExistence type="inferred from homology"/>
<keyword evidence="6" id="KW-1185">Reference proteome</keyword>
<sequence length="300" mass="32087">MTKQLHPGIYPMLYSFFGSDGELRLDPFSLQVDAAISAGAKGIAVLGLGTEAAKLDEDECAAVITTIAKRLNNQLPMIVTIRGETPDNQLKAARRALDLGATALLLQPPSETISEAALLTFFSEVINALDCPVGIQNAPEFLGYGLNDNNLISLAQNYTNFSIAKLECSALALEPSAKALTGKTMVFNGRCGLELTDNLRAGAQGLIPGIETIDRTAAIHAAFIAGEHEYADELYAKLLPVLTFVMQGIPQFLTYGKTLLAYRLGIEIGSAREPWLQPTDFGLECITRYAAQLGPLPTGA</sequence>
<dbReference type="SMART" id="SM01130">
    <property type="entry name" value="DHDPS"/>
    <property type="match status" value="1"/>
</dbReference>
<evidence type="ECO:0000313" key="5">
    <source>
        <dbReference type="EMBL" id="AII87866.1"/>
    </source>
</evidence>
<dbReference type="Gene3D" id="3.20.20.70">
    <property type="entry name" value="Aldolase class I"/>
    <property type="match status" value="1"/>
</dbReference>
<keyword evidence="2 3" id="KW-0456">Lyase</keyword>
<organism evidence="5 6">
    <name type="scientific">Planktomarina temperata RCA23</name>
    <dbReference type="NCBI Taxonomy" id="666509"/>
    <lineage>
        <taxon>Bacteria</taxon>
        <taxon>Pseudomonadati</taxon>
        <taxon>Pseudomonadota</taxon>
        <taxon>Alphaproteobacteria</taxon>
        <taxon>Rhodobacterales</taxon>
        <taxon>Paracoccaceae</taxon>
        <taxon>Planktomarina</taxon>
    </lineage>
</organism>
<dbReference type="PANTHER" id="PTHR12128:SF66">
    <property type="entry name" value="4-HYDROXY-2-OXOGLUTARATE ALDOLASE, MITOCHONDRIAL"/>
    <property type="match status" value="1"/>
</dbReference>
<name>A0AAN0VJ63_9RHOB</name>
<reference evidence="5 6" key="1">
    <citation type="journal article" date="2014" name="ISME J.">
        <title>Adaptation of an abundant Roseobacter RCA organism to pelagic systems revealed by genomic and transcriptomic analyses.</title>
        <authorList>
            <person name="Voget S."/>
            <person name="Wemheuer B."/>
            <person name="Brinkhoff T."/>
            <person name="Vollmers J."/>
            <person name="Dietrich S."/>
            <person name="Giebel H.A."/>
            <person name="Beardsley C."/>
            <person name="Sardemann C."/>
            <person name="Bakenhus I."/>
            <person name="Billerbeck S."/>
            <person name="Daniel R."/>
            <person name="Simon M."/>
        </authorList>
    </citation>
    <scope>NUCLEOTIDE SEQUENCE [LARGE SCALE GENOMIC DNA]</scope>
    <source>
        <strain evidence="5 6">RCA23</strain>
    </source>
</reference>
<dbReference type="SUPFAM" id="SSF51569">
    <property type="entry name" value="Aldolase"/>
    <property type="match status" value="1"/>
</dbReference>
<evidence type="ECO:0000313" key="6">
    <source>
        <dbReference type="Proteomes" id="UP000028680"/>
    </source>
</evidence>
<dbReference type="AlphaFoldDB" id="A0AAN0VJ63"/>
<comment type="similarity">
    <text evidence="1 3">Belongs to the DapA family.</text>
</comment>
<protein>
    <submittedName>
        <fullName evidence="5">Dihydrodipicolinate synthase DapA</fullName>
        <ecNumber evidence="5">4.3.3.7</ecNumber>
    </submittedName>
</protein>
<dbReference type="EMBL" id="CP003984">
    <property type="protein sequence ID" value="AII87866.1"/>
    <property type="molecule type" value="Genomic_DNA"/>
</dbReference>
<evidence type="ECO:0000256" key="2">
    <source>
        <dbReference type="ARBA" id="ARBA00023239"/>
    </source>
</evidence>
<gene>
    <name evidence="5" type="ORF">RCA23_c23430</name>
</gene>
<dbReference type="InterPro" id="IPR002220">
    <property type="entry name" value="DapA-like"/>
</dbReference>
<dbReference type="KEGG" id="ptp:RCA23_c23430"/>
<evidence type="ECO:0000256" key="4">
    <source>
        <dbReference type="PIRSR" id="PIRSR001365-2"/>
    </source>
</evidence>
<feature type="binding site" evidence="4">
    <location>
        <position position="207"/>
    </location>
    <ligand>
        <name>pyruvate</name>
        <dbReference type="ChEBI" id="CHEBI:15361"/>
    </ligand>
</feature>
<dbReference type="Proteomes" id="UP000028680">
    <property type="component" value="Chromosome"/>
</dbReference>